<dbReference type="InterPro" id="IPR006458">
    <property type="entry name" value="Ovate_C"/>
</dbReference>
<evidence type="ECO:0000313" key="10">
    <source>
        <dbReference type="Proteomes" id="UP000230069"/>
    </source>
</evidence>
<reference evidence="9 10" key="1">
    <citation type="submission" date="2017-09" db="EMBL/GenBank/DDBJ databases">
        <title>WGS assembly of Aquilegia coerulea Goldsmith.</title>
        <authorList>
            <person name="Hodges S."/>
            <person name="Kramer E."/>
            <person name="Nordborg M."/>
            <person name="Tomkins J."/>
            <person name="Borevitz J."/>
            <person name="Derieg N."/>
            <person name="Yan J."/>
            <person name="Mihaltcheva S."/>
            <person name="Hayes R.D."/>
            <person name="Rokhsar D."/>
        </authorList>
    </citation>
    <scope>NUCLEOTIDE SEQUENCE [LARGE SCALE GENOMIC DNA]</scope>
    <source>
        <strain evidence="10">cv. Goldsmith</strain>
    </source>
</reference>
<dbReference type="PROSITE" id="PS51754">
    <property type="entry name" value="OVATE"/>
    <property type="match status" value="1"/>
</dbReference>
<comment type="function">
    <text evidence="6">Transcriptional repressor that regulates multiple aspects of plant growth and development.</text>
</comment>
<dbReference type="EMBL" id="KZ305066">
    <property type="protein sequence ID" value="PIA31758.1"/>
    <property type="molecule type" value="Genomic_DNA"/>
</dbReference>
<evidence type="ECO:0000256" key="2">
    <source>
        <dbReference type="ARBA" id="ARBA00022491"/>
    </source>
</evidence>
<keyword evidence="4 6" id="KW-0804">Transcription</keyword>
<dbReference type="AlphaFoldDB" id="A0A2G5CKG7"/>
<evidence type="ECO:0000256" key="5">
    <source>
        <dbReference type="ARBA" id="ARBA00023242"/>
    </source>
</evidence>
<feature type="compositionally biased region" description="Low complexity" evidence="7">
    <location>
        <begin position="80"/>
        <end position="96"/>
    </location>
</feature>
<keyword evidence="2 6" id="KW-0678">Repressor</keyword>
<organism evidence="9 10">
    <name type="scientific">Aquilegia coerulea</name>
    <name type="common">Rocky mountain columbine</name>
    <dbReference type="NCBI Taxonomy" id="218851"/>
    <lineage>
        <taxon>Eukaryota</taxon>
        <taxon>Viridiplantae</taxon>
        <taxon>Streptophyta</taxon>
        <taxon>Embryophyta</taxon>
        <taxon>Tracheophyta</taxon>
        <taxon>Spermatophyta</taxon>
        <taxon>Magnoliopsida</taxon>
        <taxon>Ranunculales</taxon>
        <taxon>Ranunculaceae</taxon>
        <taxon>Thalictroideae</taxon>
        <taxon>Aquilegia</taxon>
    </lineage>
</organism>
<proteinExistence type="predicted"/>
<dbReference type="InParanoid" id="A0A2G5CKG7"/>
<keyword evidence="3 6" id="KW-0805">Transcription regulation</keyword>
<gene>
    <name evidence="9" type="ORF">AQUCO_04900209v1</name>
</gene>
<evidence type="ECO:0000259" key="8">
    <source>
        <dbReference type="PROSITE" id="PS51754"/>
    </source>
</evidence>
<feature type="region of interest" description="Disordered" evidence="7">
    <location>
        <begin position="1"/>
        <end position="45"/>
    </location>
</feature>
<feature type="region of interest" description="Disordered" evidence="7">
    <location>
        <begin position="73"/>
        <end position="96"/>
    </location>
</feature>
<dbReference type="PANTHER" id="PTHR33057:SF21">
    <property type="entry name" value="TRANSCRIPTION REPRESSOR"/>
    <property type="match status" value="1"/>
</dbReference>
<evidence type="ECO:0000256" key="6">
    <source>
        <dbReference type="RuleBase" id="RU367028"/>
    </source>
</evidence>
<evidence type="ECO:0000256" key="4">
    <source>
        <dbReference type="ARBA" id="ARBA00023163"/>
    </source>
</evidence>
<keyword evidence="10" id="KW-1185">Reference proteome</keyword>
<accession>A0A2G5CKG7</accession>
<protein>
    <recommendedName>
        <fullName evidence="6">Transcription repressor</fullName>
    </recommendedName>
    <alternativeName>
        <fullName evidence="6">Ovate family protein</fullName>
    </alternativeName>
</protein>
<dbReference type="GO" id="GO:0005634">
    <property type="term" value="C:nucleus"/>
    <property type="evidence" value="ECO:0007669"/>
    <property type="project" value="UniProtKB-SubCell"/>
</dbReference>
<comment type="subcellular location">
    <subcellularLocation>
        <location evidence="1 6">Nucleus</location>
    </subcellularLocation>
</comment>
<feature type="domain" description="OVATE" evidence="8">
    <location>
        <begin position="164"/>
        <end position="227"/>
    </location>
</feature>
<evidence type="ECO:0000313" key="9">
    <source>
        <dbReference type="EMBL" id="PIA31758.1"/>
    </source>
</evidence>
<feature type="compositionally biased region" description="Low complexity" evidence="7">
    <location>
        <begin position="13"/>
        <end position="24"/>
    </location>
</feature>
<dbReference type="NCBIfam" id="TIGR01568">
    <property type="entry name" value="A_thal_3678"/>
    <property type="match status" value="1"/>
</dbReference>
<keyword evidence="5 6" id="KW-0539">Nucleus</keyword>
<dbReference type="STRING" id="218851.A0A2G5CKG7"/>
<evidence type="ECO:0000256" key="7">
    <source>
        <dbReference type="SAM" id="MobiDB-lite"/>
    </source>
</evidence>
<dbReference type="Proteomes" id="UP000230069">
    <property type="component" value="Unassembled WGS sequence"/>
</dbReference>
<feature type="region of interest" description="Disordered" evidence="7">
    <location>
        <begin position="125"/>
        <end position="171"/>
    </location>
</feature>
<dbReference type="OrthoDB" id="690912at2759"/>
<dbReference type="Pfam" id="PF04844">
    <property type="entry name" value="Ovate"/>
    <property type="match status" value="1"/>
</dbReference>
<dbReference type="PANTHER" id="PTHR33057">
    <property type="entry name" value="TRANSCRIPTION REPRESSOR OFP7-RELATED"/>
    <property type="match status" value="1"/>
</dbReference>
<dbReference type="FunCoup" id="A0A2G5CKG7">
    <property type="interactions" value="132"/>
</dbReference>
<evidence type="ECO:0000256" key="3">
    <source>
        <dbReference type="ARBA" id="ARBA00023015"/>
    </source>
</evidence>
<name>A0A2G5CKG7_AQUCA</name>
<dbReference type="GO" id="GO:0045892">
    <property type="term" value="P:negative regulation of DNA-templated transcription"/>
    <property type="evidence" value="ECO:0007669"/>
    <property type="project" value="UniProtKB-UniRule"/>
</dbReference>
<feature type="compositionally biased region" description="Low complexity" evidence="7">
    <location>
        <begin position="125"/>
        <end position="157"/>
    </location>
</feature>
<dbReference type="InterPro" id="IPR038933">
    <property type="entry name" value="Ovate"/>
</dbReference>
<sequence length="245" mass="27066">MLSKNLHLCFTRPTTPDSSPTSKQQQEENHLHHNHSTITSPTRTTTAIATTTTTTTTSSSDLIKNFNSLYDNTPASTSKSLSRTSDDFSTTDYSETESTTAPDFATIFASQRFFFSSPGHSNSIIESSSSSSSTCQSSQSSLSDSPPESSTTTSDTLVAGGVPTPTYSPDPYMDFRRSMQEMVEDRKLSDVTTDWDFLHELLLCYLALNPKHAHKYIIGAFADLLISLMASDESRRREPSDDRRQ</sequence>
<evidence type="ECO:0000256" key="1">
    <source>
        <dbReference type="ARBA" id="ARBA00004123"/>
    </source>
</evidence>
<feature type="compositionally biased region" description="Low complexity" evidence="7">
    <location>
        <begin position="36"/>
        <end position="45"/>
    </location>
</feature>